<feature type="active site" description="Tele-AMP-histidine intermediate" evidence="1">
    <location>
        <position position="99"/>
    </location>
</feature>
<dbReference type="PROSITE" id="PS51084">
    <property type="entry name" value="HIT_2"/>
    <property type="match status" value="1"/>
</dbReference>
<evidence type="ECO:0000256" key="3">
    <source>
        <dbReference type="PROSITE-ProRule" id="PRU00464"/>
    </source>
</evidence>
<dbReference type="InterPro" id="IPR001310">
    <property type="entry name" value="Histidine_triad_HIT"/>
</dbReference>
<dbReference type="SUPFAM" id="SSF54197">
    <property type="entry name" value="HIT-like"/>
    <property type="match status" value="1"/>
</dbReference>
<gene>
    <name evidence="5" type="ORF">A3G06_02365</name>
</gene>
<feature type="domain" description="HIT" evidence="4">
    <location>
        <begin position="5"/>
        <end position="112"/>
    </location>
</feature>
<dbReference type="InterPro" id="IPR036265">
    <property type="entry name" value="HIT-like_sf"/>
</dbReference>
<comment type="caution">
    <text evidence="5">The sequence shown here is derived from an EMBL/GenBank/DDBJ whole genome shotgun (WGS) entry which is preliminary data.</text>
</comment>
<dbReference type="Gene3D" id="3.30.428.10">
    <property type="entry name" value="HIT-like"/>
    <property type="match status" value="1"/>
</dbReference>
<dbReference type="PROSITE" id="PS00892">
    <property type="entry name" value="HIT_1"/>
    <property type="match status" value="1"/>
</dbReference>
<accession>A0A1F6YD96</accession>
<dbReference type="EMBL" id="MFVV01000002">
    <property type="protein sequence ID" value="OGJ04297.1"/>
    <property type="molecule type" value="Genomic_DNA"/>
</dbReference>
<dbReference type="GO" id="GO:0009117">
    <property type="term" value="P:nucleotide metabolic process"/>
    <property type="evidence" value="ECO:0007669"/>
    <property type="project" value="TreeGrafter"/>
</dbReference>
<protein>
    <recommendedName>
        <fullName evidence="4">HIT domain-containing protein</fullName>
    </recommendedName>
</protein>
<dbReference type="Proteomes" id="UP000176192">
    <property type="component" value="Unassembled WGS sequence"/>
</dbReference>
<proteinExistence type="predicted"/>
<evidence type="ECO:0000256" key="2">
    <source>
        <dbReference type="PIRSR" id="PIRSR601310-3"/>
    </source>
</evidence>
<dbReference type="GO" id="GO:0003824">
    <property type="term" value="F:catalytic activity"/>
    <property type="evidence" value="ECO:0007669"/>
    <property type="project" value="InterPro"/>
</dbReference>
<feature type="short sequence motif" description="Histidine triad motif" evidence="2 3">
    <location>
        <begin position="97"/>
        <end position="101"/>
    </location>
</feature>
<dbReference type="PANTHER" id="PTHR46648">
    <property type="entry name" value="HIT FAMILY PROTEIN 1"/>
    <property type="match status" value="1"/>
</dbReference>
<name>A0A1F6YD96_9BACT</name>
<evidence type="ECO:0000313" key="5">
    <source>
        <dbReference type="EMBL" id="OGJ04297.1"/>
    </source>
</evidence>
<dbReference type="AlphaFoldDB" id="A0A1F6YD96"/>
<dbReference type="PANTHER" id="PTHR46648:SF1">
    <property type="entry name" value="ADENOSINE 5'-MONOPHOSPHORAMIDASE HNT1"/>
    <property type="match status" value="1"/>
</dbReference>
<evidence type="ECO:0000256" key="1">
    <source>
        <dbReference type="PIRSR" id="PIRSR601310-1"/>
    </source>
</evidence>
<dbReference type="InterPro" id="IPR039384">
    <property type="entry name" value="HINT"/>
</dbReference>
<sequence length="135" mass="15042">MENCIFCKIIKGELPSAKIYEDEETLAFLDIQPVQLGHALVIPKKHSDNFSQSLSEVINPLLHVCQKVGEAVKKGVAADGYNVSMNNGEAAGQIVHHLHFHVIPRYFNDGLKPWPHKKYKEGEIASVAAKITREL</sequence>
<dbReference type="InterPro" id="IPR019808">
    <property type="entry name" value="Histidine_triad_CS"/>
</dbReference>
<reference evidence="5 6" key="1">
    <citation type="journal article" date="2016" name="Nat. Commun.">
        <title>Thousands of microbial genomes shed light on interconnected biogeochemical processes in an aquifer system.</title>
        <authorList>
            <person name="Anantharaman K."/>
            <person name="Brown C.T."/>
            <person name="Hug L.A."/>
            <person name="Sharon I."/>
            <person name="Castelle C.J."/>
            <person name="Probst A.J."/>
            <person name="Thomas B.C."/>
            <person name="Singh A."/>
            <person name="Wilkins M.J."/>
            <person name="Karaoz U."/>
            <person name="Brodie E.L."/>
            <person name="Williams K.H."/>
            <person name="Hubbard S.S."/>
            <person name="Banfield J.F."/>
        </authorList>
    </citation>
    <scope>NUCLEOTIDE SEQUENCE [LARGE SCALE GENOMIC DNA]</scope>
</reference>
<evidence type="ECO:0000313" key="6">
    <source>
        <dbReference type="Proteomes" id="UP000176192"/>
    </source>
</evidence>
<dbReference type="CDD" id="cd01277">
    <property type="entry name" value="HINT_subgroup"/>
    <property type="match status" value="1"/>
</dbReference>
<dbReference type="InterPro" id="IPR011146">
    <property type="entry name" value="HIT-like"/>
</dbReference>
<dbReference type="Pfam" id="PF01230">
    <property type="entry name" value="HIT"/>
    <property type="match status" value="1"/>
</dbReference>
<organism evidence="5 6">
    <name type="scientific">Candidatus Nomurabacteria bacterium RIFCSPLOWO2_12_FULL_46_14</name>
    <dbReference type="NCBI Taxonomy" id="1801797"/>
    <lineage>
        <taxon>Bacteria</taxon>
        <taxon>Candidatus Nomuraibacteriota</taxon>
    </lineage>
</organism>
<dbReference type="STRING" id="1801797.A3G06_02365"/>
<evidence type="ECO:0000259" key="4">
    <source>
        <dbReference type="PROSITE" id="PS51084"/>
    </source>
</evidence>
<dbReference type="PRINTS" id="PR00332">
    <property type="entry name" value="HISTRIAD"/>
</dbReference>